<evidence type="ECO:0000313" key="3">
    <source>
        <dbReference type="Proteomes" id="UP000593571"/>
    </source>
</evidence>
<accession>A0A7J8CIR5</accession>
<evidence type="ECO:0000256" key="1">
    <source>
        <dbReference type="SAM" id="MobiDB-lite"/>
    </source>
</evidence>
<proteinExistence type="predicted"/>
<name>A0A7J8CIR5_ROUAE</name>
<dbReference type="AlphaFoldDB" id="A0A7J8CIR5"/>
<comment type="caution">
    <text evidence="2">The sequence shown here is derived from an EMBL/GenBank/DDBJ whole genome shotgun (WGS) entry which is preliminary data.</text>
</comment>
<feature type="region of interest" description="Disordered" evidence="1">
    <location>
        <begin position="1"/>
        <end position="30"/>
    </location>
</feature>
<dbReference type="Proteomes" id="UP000593571">
    <property type="component" value="Unassembled WGS sequence"/>
</dbReference>
<protein>
    <submittedName>
        <fullName evidence="2">Uncharacterized protein</fullName>
    </submittedName>
</protein>
<evidence type="ECO:0000313" key="2">
    <source>
        <dbReference type="EMBL" id="KAF6410793.1"/>
    </source>
</evidence>
<reference evidence="2 3" key="1">
    <citation type="journal article" date="2020" name="Nature">
        <title>Six reference-quality genomes reveal evolution of bat adaptations.</title>
        <authorList>
            <person name="Jebb D."/>
            <person name="Huang Z."/>
            <person name="Pippel M."/>
            <person name="Hughes G.M."/>
            <person name="Lavrichenko K."/>
            <person name="Devanna P."/>
            <person name="Winkler S."/>
            <person name="Jermiin L.S."/>
            <person name="Skirmuntt E.C."/>
            <person name="Katzourakis A."/>
            <person name="Burkitt-Gray L."/>
            <person name="Ray D.A."/>
            <person name="Sullivan K.A.M."/>
            <person name="Roscito J.G."/>
            <person name="Kirilenko B.M."/>
            <person name="Davalos L.M."/>
            <person name="Corthals A.P."/>
            <person name="Power M.L."/>
            <person name="Jones G."/>
            <person name="Ransome R.D."/>
            <person name="Dechmann D.K.N."/>
            <person name="Locatelli A.G."/>
            <person name="Puechmaille S.J."/>
            <person name="Fedrigo O."/>
            <person name="Jarvis E.D."/>
            <person name="Hiller M."/>
            <person name="Vernes S.C."/>
            <person name="Myers E.W."/>
            <person name="Teeling E.C."/>
        </authorList>
    </citation>
    <scope>NUCLEOTIDE SEQUENCE [LARGE SCALE GENOMIC DNA]</scope>
    <source>
        <strain evidence="2">MRouAeg1</strain>
        <tissue evidence="2">Muscle</tissue>
    </source>
</reference>
<dbReference type="EMBL" id="JACASE010000014">
    <property type="protein sequence ID" value="KAF6410793.1"/>
    <property type="molecule type" value="Genomic_DNA"/>
</dbReference>
<feature type="compositionally biased region" description="Low complexity" evidence="1">
    <location>
        <begin position="8"/>
        <end position="18"/>
    </location>
</feature>
<gene>
    <name evidence="2" type="ORF">HJG63_009230</name>
</gene>
<sequence length="324" mass="33866">MTRDGVRPSSAGSPSSQGGTEGPVQVSGLPWSLPSQLRVHLAGGPVGAARHAPTRTRDGRHTFLSCSQGGRPAAGRSLLLPPATRGPPMATVPGLPGARPRPCPAAHLPSWPRPPGGLGFQERVQEERITAQSPWEWVRYSIRSCCLGALGSQQQAARGHVGVFPPLGLTSRPSGILKGPLLPARLSIPAGHAGTQVLGALPVTHVSGAAPRDPGGVAWPGAGASVDTALWPRLGAMRVLSCSQLCSRRGAIFHKDAAPGLVTTCTVDTRDAPRQRQRVLARWGGRGPIASHRVTDAGRQSPAKGDPFLQPEGRICLMYLKVFS</sequence>
<organism evidence="2 3">
    <name type="scientific">Rousettus aegyptiacus</name>
    <name type="common">Egyptian fruit bat</name>
    <name type="synonym">Pteropus aegyptiacus</name>
    <dbReference type="NCBI Taxonomy" id="9407"/>
    <lineage>
        <taxon>Eukaryota</taxon>
        <taxon>Metazoa</taxon>
        <taxon>Chordata</taxon>
        <taxon>Craniata</taxon>
        <taxon>Vertebrata</taxon>
        <taxon>Euteleostomi</taxon>
        <taxon>Mammalia</taxon>
        <taxon>Eutheria</taxon>
        <taxon>Laurasiatheria</taxon>
        <taxon>Chiroptera</taxon>
        <taxon>Yinpterochiroptera</taxon>
        <taxon>Pteropodoidea</taxon>
        <taxon>Pteropodidae</taxon>
        <taxon>Rousettinae</taxon>
        <taxon>Rousettus</taxon>
    </lineage>
</organism>
<keyword evidence="3" id="KW-1185">Reference proteome</keyword>